<dbReference type="SUPFAM" id="SSF53474">
    <property type="entry name" value="alpha/beta-Hydrolases"/>
    <property type="match status" value="1"/>
</dbReference>
<feature type="region of interest" description="Disordered" evidence="4">
    <location>
        <begin position="89"/>
        <end position="115"/>
    </location>
</feature>
<evidence type="ECO:0000256" key="2">
    <source>
        <dbReference type="ARBA" id="ARBA00022801"/>
    </source>
</evidence>
<evidence type="ECO:0000259" key="5">
    <source>
        <dbReference type="Pfam" id="PF07859"/>
    </source>
</evidence>
<dbReference type="AlphaFoldDB" id="S3CFP1"/>
<evidence type="ECO:0000313" key="6">
    <source>
        <dbReference type="EMBL" id="EPE05118.1"/>
    </source>
</evidence>
<dbReference type="OMA" id="PATPRCY"/>
<dbReference type="Gene3D" id="3.40.50.1820">
    <property type="entry name" value="alpha/beta hydrolase"/>
    <property type="match status" value="1"/>
</dbReference>
<dbReference type="Proteomes" id="UP000016923">
    <property type="component" value="Unassembled WGS sequence"/>
</dbReference>
<evidence type="ECO:0000256" key="3">
    <source>
        <dbReference type="PROSITE-ProRule" id="PRU10038"/>
    </source>
</evidence>
<dbReference type="STRING" id="1262450.S3CFP1"/>
<dbReference type="Pfam" id="PF07859">
    <property type="entry name" value="Abhydrolase_3"/>
    <property type="match status" value="1"/>
</dbReference>
<dbReference type="eggNOG" id="KOG1515">
    <property type="taxonomic scope" value="Eukaryota"/>
</dbReference>
<dbReference type="VEuPathDB" id="FungiDB:F503_03723"/>
<comment type="similarity">
    <text evidence="1">Belongs to the 'GDXG' lipolytic enzyme family.</text>
</comment>
<accession>S3CFP1</accession>
<keyword evidence="2 6" id="KW-0378">Hydrolase</keyword>
<dbReference type="GO" id="GO:0016787">
    <property type="term" value="F:hydrolase activity"/>
    <property type="evidence" value="ECO:0007669"/>
    <property type="project" value="UniProtKB-KW"/>
</dbReference>
<dbReference type="PANTHER" id="PTHR48081">
    <property type="entry name" value="AB HYDROLASE SUPERFAMILY PROTEIN C4A8.06C"/>
    <property type="match status" value="1"/>
</dbReference>
<gene>
    <name evidence="6" type="ORF">F503_03723</name>
</gene>
<feature type="compositionally biased region" description="Low complexity" evidence="4">
    <location>
        <begin position="93"/>
        <end position="107"/>
    </location>
</feature>
<name>S3CFP1_OPHP1</name>
<evidence type="ECO:0000256" key="4">
    <source>
        <dbReference type="SAM" id="MobiDB-lite"/>
    </source>
</evidence>
<dbReference type="InterPro" id="IPR029058">
    <property type="entry name" value="AB_hydrolase_fold"/>
</dbReference>
<keyword evidence="7" id="KW-1185">Reference proteome</keyword>
<dbReference type="InterPro" id="IPR033140">
    <property type="entry name" value="Lipase_GDXG_put_SER_AS"/>
</dbReference>
<dbReference type="PANTHER" id="PTHR48081:SF25">
    <property type="entry name" value="PUTATIVE (AFU_ORTHOLOGUE AFUA_3G11560)-RELATED"/>
    <property type="match status" value="1"/>
</dbReference>
<dbReference type="EMBL" id="KE148157">
    <property type="protein sequence ID" value="EPE05118.1"/>
    <property type="molecule type" value="Genomic_DNA"/>
</dbReference>
<dbReference type="HOGENOM" id="CLU_027519_0_0_1"/>
<protein>
    <submittedName>
        <fullName evidence="6">Acetyl-hydrolase-like protein</fullName>
    </submittedName>
</protein>
<dbReference type="PROSITE" id="PS01174">
    <property type="entry name" value="LIPASE_GDXG_SER"/>
    <property type="match status" value="1"/>
</dbReference>
<evidence type="ECO:0000313" key="7">
    <source>
        <dbReference type="Proteomes" id="UP000016923"/>
    </source>
</evidence>
<proteinExistence type="inferred from homology"/>
<organism evidence="6 7">
    <name type="scientific">Ophiostoma piceae (strain UAMH 11346)</name>
    <name type="common">Sap stain fungus</name>
    <dbReference type="NCBI Taxonomy" id="1262450"/>
    <lineage>
        <taxon>Eukaryota</taxon>
        <taxon>Fungi</taxon>
        <taxon>Dikarya</taxon>
        <taxon>Ascomycota</taxon>
        <taxon>Pezizomycotina</taxon>
        <taxon>Sordariomycetes</taxon>
        <taxon>Sordariomycetidae</taxon>
        <taxon>Ophiostomatales</taxon>
        <taxon>Ophiostomataceae</taxon>
        <taxon>Ophiostoma</taxon>
    </lineage>
</organism>
<reference evidence="6 7" key="1">
    <citation type="journal article" date="2013" name="BMC Genomics">
        <title>The genome and transcriptome of the pine saprophyte Ophiostoma piceae, and a comparison with the bark beetle-associated pine pathogen Grosmannia clavigera.</title>
        <authorList>
            <person name="Haridas S."/>
            <person name="Wang Y."/>
            <person name="Lim L."/>
            <person name="Massoumi Alamouti S."/>
            <person name="Jackman S."/>
            <person name="Docking R."/>
            <person name="Robertson G."/>
            <person name="Birol I."/>
            <person name="Bohlmann J."/>
            <person name="Breuil C."/>
        </authorList>
    </citation>
    <scope>NUCLEOTIDE SEQUENCE [LARGE SCALE GENOMIC DNA]</scope>
    <source>
        <strain evidence="6 7">UAMH 11346</strain>
    </source>
</reference>
<dbReference type="InterPro" id="IPR050300">
    <property type="entry name" value="GDXG_lipolytic_enzyme"/>
</dbReference>
<dbReference type="OrthoDB" id="5354320at2759"/>
<feature type="domain" description="Alpha/beta hydrolase fold-3" evidence="5">
    <location>
        <begin position="230"/>
        <end position="479"/>
    </location>
</feature>
<feature type="active site" evidence="3">
    <location>
        <position position="311"/>
    </location>
</feature>
<dbReference type="InterPro" id="IPR013094">
    <property type="entry name" value="AB_hydrolase_3"/>
</dbReference>
<sequence>MTVSEEHSASAGMDADLAFQEGNDEAAGLSIVDRINLALIALPVAARTAVRHIMGSSKPSEYLDLKSEIVIAVIRAMTVPQKPPLSNLPFLGSGSSAPASSSSDASSQPLQPGARSITETQHLLNNDPGVCGPLWVSKYTAPGGANAQENADLCNALADVVKRLYKEEGDGRSGKEFPDIKWPEVAPVEAEWTGHRTGAREGATLPTYTDEPERFEALMSHVTAPQPTTVLFLHGGAMYLLDPATHRNGTHTLARQVGGRCYSVRYRLAPQSAFPTQILDALVSYMTLLYPPPGAFHEPVLAKHIVFAGDSAGGNLCLALTRVLLEFQKHNIRVMWHGTKRRVPLPAGVALNSPWTDISSSSPSWQPSPESGRAEFDYLPPMPVPGADALNRPACEAWPASPPRRFLYTEASLATHPLVSMFISNPDGWRGAPPMYVCVGWEMLADEICFFTATRLYNGGNGVKSVTFEQYEAMPHCFALVLPHIPGAKRCFDGWASFIRRAVEQPESLTKSTFTHIKAKTLEESPIEPETLIPYTDEQIKAAVSERLAKAEADWVASRPASK</sequence>
<evidence type="ECO:0000256" key="1">
    <source>
        <dbReference type="ARBA" id="ARBA00010515"/>
    </source>
</evidence>